<protein>
    <submittedName>
        <fullName evidence="2">Uncharacterized protein</fullName>
    </submittedName>
</protein>
<accession>A0A1H1UL81</accession>
<organism evidence="2 3">
    <name type="scientific">Microterricola viridarii</name>
    <dbReference type="NCBI Taxonomy" id="412690"/>
    <lineage>
        <taxon>Bacteria</taxon>
        <taxon>Bacillati</taxon>
        <taxon>Actinomycetota</taxon>
        <taxon>Actinomycetes</taxon>
        <taxon>Micrococcales</taxon>
        <taxon>Microbacteriaceae</taxon>
        <taxon>Microterricola</taxon>
    </lineage>
</organism>
<name>A0A1H1UL81_9MICO</name>
<dbReference type="Proteomes" id="UP000181956">
    <property type="component" value="Chromosome I"/>
</dbReference>
<dbReference type="STRING" id="412690.SAMN04489834_2037"/>
<proteinExistence type="predicted"/>
<sequence length="110" mass="12096">MPEQSGDREGVATLRMLNLLWALPVVGYILYWNALLQRFQMCGVFGCAGAYPFEPDVWMIVVTFAIAVTVCTVILLLTPWTKNLKLKLIASPGAVLVIAFGMLVVLGLPR</sequence>
<keyword evidence="1" id="KW-1133">Transmembrane helix</keyword>
<keyword evidence="1" id="KW-0472">Membrane</keyword>
<dbReference type="EMBL" id="LT629742">
    <property type="protein sequence ID" value="SDS73262.1"/>
    <property type="molecule type" value="Genomic_DNA"/>
</dbReference>
<keyword evidence="3" id="KW-1185">Reference proteome</keyword>
<reference evidence="3" key="1">
    <citation type="submission" date="2016-10" db="EMBL/GenBank/DDBJ databases">
        <authorList>
            <person name="Varghese N."/>
            <person name="Submissions S."/>
        </authorList>
    </citation>
    <scope>NUCLEOTIDE SEQUENCE [LARGE SCALE GENOMIC DNA]</scope>
    <source>
        <strain evidence="3">DSM 21772</strain>
    </source>
</reference>
<evidence type="ECO:0000256" key="1">
    <source>
        <dbReference type="SAM" id="Phobius"/>
    </source>
</evidence>
<dbReference type="RefSeq" id="WP_083363937.1">
    <property type="nucleotide sequence ID" value="NZ_LT629742.1"/>
</dbReference>
<feature type="transmembrane region" description="Helical" evidence="1">
    <location>
        <begin position="89"/>
        <end position="108"/>
    </location>
</feature>
<evidence type="ECO:0000313" key="3">
    <source>
        <dbReference type="Proteomes" id="UP000181956"/>
    </source>
</evidence>
<evidence type="ECO:0000313" key="2">
    <source>
        <dbReference type="EMBL" id="SDS73262.1"/>
    </source>
</evidence>
<feature type="transmembrane region" description="Helical" evidence="1">
    <location>
        <begin position="12"/>
        <end position="31"/>
    </location>
</feature>
<feature type="transmembrane region" description="Helical" evidence="1">
    <location>
        <begin position="57"/>
        <end position="77"/>
    </location>
</feature>
<dbReference type="AlphaFoldDB" id="A0A1H1UL81"/>
<keyword evidence="1" id="KW-0812">Transmembrane</keyword>
<gene>
    <name evidence="2" type="ORF">SAMN04489834_2037</name>
</gene>